<dbReference type="SMART" id="SM01103">
    <property type="entry name" value="CRS1_YhbY"/>
    <property type="match status" value="1"/>
</dbReference>
<evidence type="ECO:0000256" key="4">
    <source>
        <dbReference type="ARBA" id="ARBA00022664"/>
    </source>
</evidence>
<keyword evidence="7" id="KW-0809">Transit peptide</keyword>
<dbReference type="EMBL" id="PJQY01002231">
    <property type="protein sequence ID" value="PQP95517.1"/>
    <property type="molecule type" value="Genomic_DNA"/>
</dbReference>
<organism evidence="13 14">
    <name type="scientific">Prunus yedoensis var. nudiflora</name>
    <dbReference type="NCBI Taxonomy" id="2094558"/>
    <lineage>
        <taxon>Eukaryota</taxon>
        <taxon>Viridiplantae</taxon>
        <taxon>Streptophyta</taxon>
        <taxon>Embryophyta</taxon>
        <taxon>Tracheophyta</taxon>
        <taxon>Spermatophyta</taxon>
        <taxon>Magnoliopsida</taxon>
        <taxon>eudicotyledons</taxon>
        <taxon>Gunneridae</taxon>
        <taxon>Pentapetalae</taxon>
        <taxon>rosids</taxon>
        <taxon>fabids</taxon>
        <taxon>Rosales</taxon>
        <taxon>Rosaceae</taxon>
        <taxon>Amygdaloideae</taxon>
        <taxon>Amygdaleae</taxon>
        <taxon>Prunus</taxon>
    </lineage>
</organism>
<dbReference type="GO" id="GO:1990904">
    <property type="term" value="C:ribonucleoprotein complex"/>
    <property type="evidence" value="ECO:0007669"/>
    <property type="project" value="UniProtKB-KW"/>
</dbReference>
<keyword evidence="3" id="KW-0934">Plastid</keyword>
<evidence type="ECO:0000313" key="14">
    <source>
        <dbReference type="Proteomes" id="UP000250321"/>
    </source>
</evidence>
<keyword evidence="11" id="KW-0175">Coiled coil</keyword>
<dbReference type="PROSITE" id="PS51295">
    <property type="entry name" value="CRM"/>
    <property type="match status" value="1"/>
</dbReference>
<evidence type="ECO:0000256" key="7">
    <source>
        <dbReference type="ARBA" id="ARBA00022946"/>
    </source>
</evidence>
<dbReference type="PANTHER" id="PTHR31846">
    <property type="entry name" value="CRS1 / YHBY (CRM) DOMAIN-CONTAINING PROTEIN"/>
    <property type="match status" value="1"/>
</dbReference>
<reference evidence="13 14" key="1">
    <citation type="submission" date="2018-02" db="EMBL/GenBank/DDBJ databases">
        <title>Draft genome of wild Prunus yedoensis var. nudiflora.</title>
        <authorList>
            <person name="Baek S."/>
            <person name="Kim J.-H."/>
            <person name="Choi K."/>
            <person name="Kim G.-B."/>
            <person name="Cho A."/>
            <person name="Jang H."/>
            <person name="Shin C.-H."/>
            <person name="Yu H.-J."/>
            <person name="Mun J.-H."/>
        </authorList>
    </citation>
    <scope>NUCLEOTIDE SEQUENCE [LARGE SCALE GENOMIC DNA]</scope>
    <source>
        <strain evidence="14">cv. Jeju island</strain>
        <tissue evidence="13">Leaf</tissue>
    </source>
</reference>
<feature type="coiled-coil region" evidence="11">
    <location>
        <begin position="57"/>
        <end position="84"/>
    </location>
</feature>
<evidence type="ECO:0000256" key="10">
    <source>
        <dbReference type="PROSITE-ProRule" id="PRU00626"/>
    </source>
</evidence>
<evidence type="ECO:0000256" key="1">
    <source>
        <dbReference type="ARBA" id="ARBA00004229"/>
    </source>
</evidence>
<dbReference type="GO" id="GO:0009507">
    <property type="term" value="C:chloroplast"/>
    <property type="evidence" value="ECO:0007669"/>
    <property type="project" value="UniProtKB-SubCell"/>
</dbReference>
<evidence type="ECO:0000256" key="8">
    <source>
        <dbReference type="ARBA" id="ARBA00023187"/>
    </source>
</evidence>
<dbReference type="SUPFAM" id="SSF75471">
    <property type="entry name" value="YhbY-like"/>
    <property type="match status" value="1"/>
</dbReference>
<feature type="domain" description="CRM" evidence="12">
    <location>
        <begin position="95"/>
        <end position="196"/>
    </location>
</feature>
<dbReference type="Gene3D" id="3.30.110.60">
    <property type="entry name" value="YhbY-like"/>
    <property type="match status" value="1"/>
</dbReference>
<dbReference type="InterPro" id="IPR001890">
    <property type="entry name" value="RNA-binding_CRM"/>
</dbReference>
<sequence length="291" mass="32867">MASDYVVSNSEASKGQLVAGTLAETMAATTHWRNQLTIDKVEKMRRDSTFARHASLVRHLEKKLALAKGKLRKAEKALARVQESLEPSDLPDDLETLTDEDRFLFRKIGLSMKPFLLLGRREVYSGTIENMHLHWKHKELVKIIVRGKSFEQVKHIAISLEAESGGVLVSLDKLQRLCNYSLSWKELSMPSSIKAKEFIDKKAGIGSALKHHISDLQEKVGLLKSELEEMGNGRMVDDGEPCIQQEMILLSPVMTAKRMKGKRHILKYMTVAMRITITNMRLLICLVNSTS</sequence>
<dbReference type="AlphaFoldDB" id="A0A314XVX9"/>
<dbReference type="GO" id="GO:0003729">
    <property type="term" value="F:mRNA binding"/>
    <property type="evidence" value="ECO:0007669"/>
    <property type="project" value="InterPro"/>
</dbReference>
<dbReference type="PANTHER" id="PTHR31846:SF7">
    <property type="entry name" value="CRS1 _ YHBY (CRM) DOMAIN-CONTAINING PROTEIN"/>
    <property type="match status" value="1"/>
</dbReference>
<dbReference type="GO" id="GO:0000373">
    <property type="term" value="P:Group II intron splicing"/>
    <property type="evidence" value="ECO:0007669"/>
    <property type="project" value="UniProtKB-ARBA"/>
</dbReference>
<keyword evidence="2" id="KW-0150">Chloroplast</keyword>
<keyword evidence="6 10" id="KW-0694">RNA-binding</keyword>
<evidence type="ECO:0000256" key="5">
    <source>
        <dbReference type="ARBA" id="ARBA00022737"/>
    </source>
</evidence>
<keyword evidence="9" id="KW-0687">Ribonucleoprotein</keyword>
<keyword evidence="8" id="KW-0508">mRNA splicing</keyword>
<keyword evidence="5" id="KW-0677">Repeat</keyword>
<dbReference type="InterPro" id="IPR045278">
    <property type="entry name" value="CRS1/CFM2/CFM3"/>
</dbReference>
<name>A0A314XVX9_PRUYE</name>
<dbReference type="STRING" id="2094558.A0A314XVX9"/>
<keyword evidence="4" id="KW-0507">mRNA processing</keyword>
<dbReference type="Proteomes" id="UP000250321">
    <property type="component" value="Unassembled WGS sequence"/>
</dbReference>
<evidence type="ECO:0000256" key="6">
    <source>
        <dbReference type="ARBA" id="ARBA00022884"/>
    </source>
</evidence>
<evidence type="ECO:0000313" key="13">
    <source>
        <dbReference type="EMBL" id="PQP95517.1"/>
    </source>
</evidence>
<comment type="subcellular location">
    <subcellularLocation>
        <location evidence="1">Plastid</location>
        <location evidence="1">Chloroplast</location>
    </subcellularLocation>
</comment>
<protein>
    <recommendedName>
        <fullName evidence="12">CRM domain-containing protein</fullName>
    </recommendedName>
</protein>
<evidence type="ECO:0000256" key="3">
    <source>
        <dbReference type="ARBA" id="ARBA00022640"/>
    </source>
</evidence>
<proteinExistence type="predicted"/>
<evidence type="ECO:0000259" key="12">
    <source>
        <dbReference type="PROSITE" id="PS51295"/>
    </source>
</evidence>
<keyword evidence="14" id="KW-1185">Reference proteome</keyword>
<accession>A0A314XVX9</accession>
<dbReference type="Pfam" id="PF01985">
    <property type="entry name" value="CRS1_YhbY"/>
    <property type="match status" value="1"/>
</dbReference>
<comment type="caution">
    <text evidence="13">The sequence shown here is derived from an EMBL/GenBank/DDBJ whole genome shotgun (WGS) entry which is preliminary data.</text>
</comment>
<dbReference type="InterPro" id="IPR035920">
    <property type="entry name" value="YhbY-like_sf"/>
</dbReference>
<evidence type="ECO:0000256" key="2">
    <source>
        <dbReference type="ARBA" id="ARBA00022528"/>
    </source>
</evidence>
<dbReference type="OrthoDB" id="551352at2759"/>
<gene>
    <name evidence="13" type="ORF">Pyn_08280</name>
</gene>
<evidence type="ECO:0000256" key="9">
    <source>
        <dbReference type="ARBA" id="ARBA00023274"/>
    </source>
</evidence>
<evidence type="ECO:0000256" key="11">
    <source>
        <dbReference type="SAM" id="Coils"/>
    </source>
</evidence>
<dbReference type="GO" id="GO:0006397">
    <property type="term" value="P:mRNA processing"/>
    <property type="evidence" value="ECO:0007669"/>
    <property type="project" value="UniProtKB-KW"/>
</dbReference>